<sequence length="147" mass="16624">MAARTIQACIVNHTFASQYNCPDNIAELLCPTFPEEEVVEVVETLSMNPIQRGDIQSQQQENQVQYKKGTASTQGTAQPALTQHCSSMVHDLWERMFQVLFTSTSQQQEDTTVCSRHHKRTAEDYNAMLAWGWLARQCGQLTTSFPP</sequence>
<dbReference type="OrthoDB" id="2555781at2759"/>
<dbReference type="OMA" id="TCAFFAD"/>
<name>I2FZP6_USTHO</name>
<reference evidence="1 2" key="1">
    <citation type="journal article" date="2012" name="Plant Cell">
        <title>Genome comparison of barley and maize smut fungi reveals targeted loss of RNA silencing components and species-specific presence of transposable elements.</title>
        <authorList>
            <person name="Laurie J.D."/>
            <person name="Ali S."/>
            <person name="Linning R."/>
            <person name="Mannhaupt G."/>
            <person name="Wong P."/>
            <person name="Gueldener U."/>
            <person name="Muensterkoetter M."/>
            <person name="Moore R."/>
            <person name="Kahmann R."/>
            <person name="Bakkeren G."/>
            <person name="Schirawski J."/>
        </authorList>
    </citation>
    <scope>NUCLEOTIDE SEQUENCE [LARGE SCALE GENOMIC DNA]</scope>
    <source>
        <strain evidence="2">Uh4875-4</strain>
    </source>
</reference>
<dbReference type="Proteomes" id="UP000006174">
    <property type="component" value="Unassembled WGS sequence"/>
</dbReference>
<comment type="caution">
    <text evidence="1">The sequence shown here is derived from an EMBL/GenBank/DDBJ whole genome shotgun (WGS) entry which is preliminary data.</text>
</comment>
<proteinExistence type="predicted"/>
<dbReference type="HOGENOM" id="CLU_1769473_0_0_1"/>
<dbReference type="EMBL" id="CAGI01000173">
    <property type="protein sequence ID" value="CCF52389.1"/>
    <property type="molecule type" value="Genomic_DNA"/>
</dbReference>
<protein>
    <submittedName>
        <fullName evidence="1">Uncharacterized protein</fullName>
    </submittedName>
</protein>
<evidence type="ECO:0000313" key="1">
    <source>
        <dbReference type="EMBL" id="CCF52389.1"/>
    </source>
</evidence>
<keyword evidence="2" id="KW-1185">Reference proteome</keyword>
<gene>
    <name evidence="1" type="ORF">UHOR_03466</name>
</gene>
<evidence type="ECO:0000313" key="2">
    <source>
        <dbReference type="Proteomes" id="UP000006174"/>
    </source>
</evidence>
<organism evidence="1 2">
    <name type="scientific">Ustilago hordei</name>
    <name type="common">Barley covered smut fungus</name>
    <dbReference type="NCBI Taxonomy" id="120017"/>
    <lineage>
        <taxon>Eukaryota</taxon>
        <taxon>Fungi</taxon>
        <taxon>Dikarya</taxon>
        <taxon>Basidiomycota</taxon>
        <taxon>Ustilaginomycotina</taxon>
        <taxon>Ustilaginomycetes</taxon>
        <taxon>Ustilaginales</taxon>
        <taxon>Ustilaginaceae</taxon>
        <taxon>Ustilago</taxon>
    </lineage>
</organism>
<accession>I2FZP6</accession>
<dbReference type="AlphaFoldDB" id="I2FZP6"/>